<dbReference type="SUPFAM" id="SSF47769">
    <property type="entry name" value="SAM/Pointed domain"/>
    <property type="match status" value="2"/>
</dbReference>
<evidence type="ECO:0000259" key="4">
    <source>
        <dbReference type="PROSITE" id="PS50105"/>
    </source>
</evidence>
<feature type="compositionally biased region" description="Polar residues" evidence="3">
    <location>
        <begin position="8"/>
        <end position="28"/>
    </location>
</feature>
<feature type="compositionally biased region" description="Polar residues" evidence="3">
    <location>
        <begin position="127"/>
        <end position="147"/>
    </location>
</feature>
<dbReference type="InterPro" id="IPR029515">
    <property type="entry name" value="Liprin"/>
</dbReference>
<feature type="compositionally biased region" description="Basic and acidic residues" evidence="3">
    <location>
        <begin position="888"/>
        <end position="897"/>
    </location>
</feature>
<feature type="compositionally biased region" description="Basic residues" evidence="3">
    <location>
        <begin position="915"/>
        <end position="928"/>
    </location>
</feature>
<proteinExistence type="predicted"/>
<keyword evidence="1" id="KW-0677">Repeat</keyword>
<sequence>MENKNDSENCTTKLLMSQQPKTTTTNTKGPLLQGGCLSAGFWTGGTAASWRNSAGSTSVISPARQVENSPSPQLALPSEDSSNASSTSAHSSPLASPHPSTDQSLQTTSEFSGDRSERAGGSLPVGQITNFFPSPISSKSVKSNGLPSTTSEAAILFNEGDKNLQAFLKAIDQHKLAQPVSDQDKQKILTWLKDGETAMVDTTVELLPHPLTNEVNATTSTTANNDVAEPLIRKWSTKSNCSGRGGADHHQLRTLREQMVCNKSAGNVASKGRGSTSSCGSRPLLPFLVNHSDSAIGSSLDGSFSCSFLPPPPPYRPPCSTASGSDDVLGAVEQQQKAPQGKDFTSLLGFDTLVIPSSASTRSGSEEQKNKLHAPTPTKIMQKDSVPLEPSIITPKNDQCSVNNNNCLSTNDCLTTNCSSTKKFFPEKNQQILPSANQKSQSSSHIFQCSNNIQLEQSPSPIAMSCSEFHCDDRERVQHLLASRDSLSLKVAMLTKQVAFQREKIHEMETMLNSRHNDGVNNKQNSNESIEPIAQELANLQHKNLVLEREKLEAERRLRLSNSELEHYVSEQPSLSKTQRSKNCNDTSVNQAEMERLQLAIQRLLADNEQKQRRIGMMNGSECSTPPLAFRNLQQSPPDINEQIRRILFNGDNGQHFQQNTQQMAHSNSFPLSLCSTVACSSNQQTVPRIHHQQQNSHQHYQQSFPAFMPMSNSFSFSPGSQQQQIVAYTPPLWRVSSPPTIPPHLGHSSKTQASPMARKLAAELDELRRSGALLSSGGINHHPQYSSSSLPRSIHSKSNSLGSCAPKLAYQQQPNIYGGELLSSKMRTAKEDENFSTLQKLKKGLRNSFRGRSRSIDDDGKKISNRRSRSTPNFACGRETQLILEPDQDRNDDENASRFSSSASNSQQNGSRLNHNKKEKRGRRPRSTLRSFLGRFAHRGNSLQDLRPSPRLPSPISFLNTNVQVEKFDATSICLNPPIKQFVEWDGHKCTRWLIECGFDGFLFDAVHSGRHLLNMSDKDFERDLGIKSALQRKRLKCLLTRIEKKIDNGEIEAADRLDTNQVMIWLDLIGLPQFRDLFASYRMDGRLLLELSAQDLLELGIHSALNHASLARAIQFLRSAEFHLHRMEEHFNTDSLTRTPVPNEVERWSHGCTLGWLCSIDLSEFTQNLAFSGIHGALLVLEPTFTSESLAELLQIPVQKTLLRRHLTTQFNTLLGQKVITHKRDVVSQPFVTHLTPSLRIKLAKKGVGVGFSLSRKKSKSDIFVEPEVRVCPAEANGNTCEAITNV</sequence>
<dbReference type="GO" id="GO:0048786">
    <property type="term" value="C:presynaptic active zone"/>
    <property type="evidence" value="ECO:0007669"/>
    <property type="project" value="TreeGrafter"/>
</dbReference>
<dbReference type="InterPro" id="IPR001660">
    <property type="entry name" value="SAM"/>
</dbReference>
<feature type="compositionally biased region" description="Basic residues" evidence="3">
    <location>
        <begin position="841"/>
        <end position="854"/>
    </location>
</feature>
<dbReference type="Gene3D" id="1.10.150.50">
    <property type="entry name" value="Transcription Factor, Ets-1"/>
    <property type="match status" value="3"/>
</dbReference>
<dbReference type="Pfam" id="PF26022">
    <property type="entry name" value="CC_Liprin_beta"/>
    <property type="match status" value="1"/>
</dbReference>
<dbReference type="InterPro" id="IPR058914">
    <property type="entry name" value="LIPB1/2_CC"/>
</dbReference>
<keyword evidence="5" id="KW-1185">Reference proteome</keyword>
<name>A0A915P2Z8_9BILA</name>
<evidence type="ECO:0000313" key="6">
    <source>
        <dbReference type="WBParaSite" id="scf7180000422255.g8643"/>
    </source>
</evidence>
<organism evidence="5 6">
    <name type="scientific">Meloidogyne floridensis</name>
    <dbReference type="NCBI Taxonomy" id="298350"/>
    <lineage>
        <taxon>Eukaryota</taxon>
        <taxon>Metazoa</taxon>
        <taxon>Ecdysozoa</taxon>
        <taxon>Nematoda</taxon>
        <taxon>Chromadorea</taxon>
        <taxon>Rhabditida</taxon>
        <taxon>Tylenchina</taxon>
        <taxon>Tylenchomorpha</taxon>
        <taxon>Tylenchoidea</taxon>
        <taxon>Meloidogynidae</taxon>
        <taxon>Meloidogyninae</taxon>
        <taxon>Meloidogyne</taxon>
    </lineage>
</organism>
<feature type="compositionally biased region" description="Low complexity" evidence="3">
    <location>
        <begin position="898"/>
        <end position="913"/>
    </location>
</feature>
<dbReference type="Pfam" id="PF07647">
    <property type="entry name" value="SAM_2"/>
    <property type="match status" value="1"/>
</dbReference>
<feature type="compositionally biased region" description="Polar residues" evidence="3">
    <location>
        <begin position="49"/>
        <end position="72"/>
    </location>
</feature>
<dbReference type="Pfam" id="PF00536">
    <property type="entry name" value="SAM_1"/>
    <property type="match status" value="1"/>
</dbReference>
<feature type="compositionally biased region" description="Low complexity" evidence="3">
    <location>
        <begin position="77"/>
        <end position="100"/>
    </location>
</feature>
<feature type="compositionally biased region" description="Polar residues" evidence="3">
    <location>
        <begin position="784"/>
        <end position="799"/>
    </location>
</feature>
<dbReference type="InterPro" id="IPR013761">
    <property type="entry name" value="SAM/pointed_sf"/>
</dbReference>
<dbReference type="GO" id="GO:0007528">
    <property type="term" value="P:neuromuscular junction development"/>
    <property type="evidence" value="ECO:0007669"/>
    <property type="project" value="TreeGrafter"/>
</dbReference>
<feature type="compositionally biased region" description="Polar residues" evidence="3">
    <location>
        <begin position="101"/>
        <end position="111"/>
    </location>
</feature>
<evidence type="ECO:0000256" key="1">
    <source>
        <dbReference type="ARBA" id="ARBA00022737"/>
    </source>
</evidence>
<protein>
    <submittedName>
        <fullName evidence="6">SAM domain-containing protein</fullName>
    </submittedName>
</protein>
<dbReference type="Proteomes" id="UP000887560">
    <property type="component" value="Unplaced"/>
</dbReference>
<dbReference type="PANTHER" id="PTHR12587">
    <property type="entry name" value="LAR INTERACTING PROTEIN LIP -RELATED PROTEIN"/>
    <property type="match status" value="1"/>
</dbReference>
<accession>A0A915P2Z8</accession>
<evidence type="ECO:0000256" key="3">
    <source>
        <dbReference type="SAM" id="MobiDB-lite"/>
    </source>
</evidence>
<dbReference type="WBParaSite" id="scf7180000422255.g8643">
    <property type="protein sequence ID" value="scf7180000422255.g8643"/>
    <property type="gene ID" value="scf7180000422255.g8643"/>
</dbReference>
<dbReference type="PROSITE" id="PS50105">
    <property type="entry name" value="SAM_DOMAIN"/>
    <property type="match status" value="1"/>
</dbReference>
<dbReference type="PANTHER" id="PTHR12587:SF14">
    <property type="entry name" value="AT31531P"/>
    <property type="match status" value="1"/>
</dbReference>
<keyword evidence="2" id="KW-0175">Coiled coil</keyword>
<feature type="region of interest" description="Disordered" evidence="3">
    <location>
        <begin position="1"/>
        <end position="147"/>
    </location>
</feature>
<feature type="domain" description="SAM" evidence="4">
    <location>
        <begin position="1059"/>
        <end position="1122"/>
    </location>
</feature>
<evidence type="ECO:0000256" key="2">
    <source>
        <dbReference type="ARBA" id="ARBA00023054"/>
    </source>
</evidence>
<dbReference type="SMART" id="SM00454">
    <property type="entry name" value="SAM"/>
    <property type="match status" value="3"/>
</dbReference>
<evidence type="ECO:0000313" key="5">
    <source>
        <dbReference type="Proteomes" id="UP000887560"/>
    </source>
</evidence>
<feature type="region of interest" description="Disordered" evidence="3">
    <location>
        <begin position="833"/>
        <end position="929"/>
    </location>
</feature>
<reference evidence="6" key="1">
    <citation type="submission" date="2022-11" db="UniProtKB">
        <authorList>
            <consortium name="WormBaseParasite"/>
        </authorList>
    </citation>
    <scope>IDENTIFICATION</scope>
</reference>
<feature type="region of interest" description="Disordered" evidence="3">
    <location>
        <begin position="775"/>
        <end position="799"/>
    </location>
</feature>